<dbReference type="OrthoDB" id="340106at2"/>
<dbReference type="InterPro" id="IPR014581">
    <property type="entry name" value="UCP033303"/>
</dbReference>
<keyword evidence="2" id="KW-1185">Reference proteome</keyword>
<dbReference type="KEGG" id="spsw:Sps_05234"/>
<dbReference type="PIRSF" id="PIRSF033303">
    <property type="entry name" value="UCP033303"/>
    <property type="match status" value="1"/>
</dbReference>
<sequence length="210" mass="22402">MSDEQKWSLSMHQIECCNCSHGCGCQFAGFPDSDSGGCQALIGFYVKSGQLNQIDLTGMKVVLAASWPKAIHEGDGTGILFIDAAASTEQVGAIATIFSGSAGGMPFEALAGTFSTFVGPQVHIITMDTDDNRAGFSIENVMTVQHTPLIDPMTGNDKQVRINFPDGGFFWNEGIIGTTNAMTLKHDALSFEHVGRFAAKAEVNWSNGQD</sequence>
<evidence type="ECO:0000313" key="2">
    <source>
        <dbReference type="Proteomes" id="UP000189545"/>
    </source>
</evidence>
<dbReference type="STRING" id="225848.Sps_05234"/>
<evidence type="ECO:0000313" key="1">
    <source>
        <dbReference type="EMBL" id="AQS40303.1"/>
    </source>
</evidence>
<evidence type="ECO:0008006" key="3">
    <source>
        <dbReference type="Google" id="ProtNLM"/>
    </source>
</evidence>
<protein>
    <recommendedName>
        <fullName evidence="3">DUF1326 domain-containing protein</fullName>
    </recommendedName>
</protein>
<dbReference type="EMBL" id="CP014782">
    <property type="protein sequence ID" value="AQS40303.1"/>
    <property type="molecule type" value="Genomic_DNA"/>
</dbReference>
<reference evidence="1 2" key="1">
    <citation type="submission" date="2016-03" db="EMBL/GenBank/DDBJ databases">
        <title>Complete genome sequence of Shewanella psychrophila WP2, a deep sea bacterium isolated from west Pacific sediment.</title>
        <authorList>
            <person name="Xu G."/>
            <person name="Jian H."/>
        </authorList>
    </citation>
    <scope>NUCLEOTIDE SEQUENCE [LARGE SCALE GENOMIC DNA]</scope>
    <source>
        <strain evidence="1 2">WP2</strain>
    </source>
</reference>
<dbReference type="Proteomes" id="UP000189545">
    <property type="component" value="Chromosome"/>
</dbReference>
<dbReference type="RefSeq" id="WP_077755108.1">
    <property type="nucleotide sequence ID" value="NZ_CP014782.1"/>
</dbReference>
<name>A0A1S6HXN8_9GAMM</name>
<proteinExistence type="predicted"/>
<dbReference type="AlphaFoldDB" id="A0A1S6HXN8"/>
<gene>
    <name evidence="1" type="ORF">Sps_05234</name>
</gene>
<accession>A0A1S6HXN8</accession>
<dbReference type="Pfam" id="PF07040">
    <property type="entry name" value="DUF1326"/>
    <property type="match status" value="1"/>
</dbReference>
<dbReference type="InterPro" id="IPR009758">
    <property type="entry name" value="DUF1326"/>
</dbReference>
<organism evidence="1 2">
    <name type="scientific">Shewanella psychrophila</name>
    <dbReference type="NCBI Taxonomy" id="225848"/>
    <lineage>
        <taxon>Bacteria</taxon>
        <taxon>Pseudomonadati</taxon>
        <taxon>Pseudomonadota</taxon>
        <taxon>Gammaproteobacteria</taxon>
        <taxon>Alteromonadales</taxon>
        <taxon>Shewanellaceae</taxon>
        <taxon>Shewanella</taxon>
    </lineage>
</organism>